<dbReference type="AlphaFoldDB" id="A0A8H6J928"/>
<keyword evidence="2" id="KW-1185">Reference proteome</keyword>
<organism evidence="1 2">
    <name type="scientific">Colletotrichum sojae</name>
    <dbReference type="NCBI Taxonomy" id="2175907"/>
    <lineage>
        <taxon>Eukaryota</taxon>
        <taxon>Fungi</taxon>
        <taxon>Dikarya</taxon>
        <taxon>Ascomycota</taxon>
        <taxon>Pezizomycotina</taxon>
        <taxon>Sordariomycetes</taxon>
        <taxon>Hypocreomycetidae</taxon>
        <taxon>Glomerellales</taxon>
        <taxon>Glomerellaceae</taxon>
        <taxon>Colletotrichum</taxon>
        <taxon>Colletotrichum orchidearum species complex</taxon>
    </lineage>
</organism>
<sequence>MGFCFSGMDCLMVLIRYLNYHLPKEEIFADHPSRQAEEFSNPFMRLAWKTAPLQTDGDHRQLALELKERAMVKKNCGRAFSPRELVAETESYPPYFLGILITLPLSLSIFLEPSSKCAIGFGGSNESWLRVLPKAEHRSIDRDSGIRDNGCDYVVSALLSAVPHFVQTDGNNASQYQKIPQAPAEMAKAQIITINNEESNAARAIEEICGFKYWENGMGYDYVDGDVPGHFKFEFTPSAADDVSLESLLSFTVTLPSDGGEPRYYVLLAAVRERARAKEPDCICLFTTDGRDLFTNEEEDYSNTEWAVGAPGYTYNMYYGQTLEIFDSPPARSRARIRRQTLVAAAGLVVNGV</sequence>
<protein>
    <submittedName>
        <fullName evidence="1">Uncharacterized protein</fullName>
    </submittedName>
</protein>
<evidence type="ECO:0000313" key="1">
    <source>
        <dbReference type="EMBL" id="KAF6808720.1"/>
    </source>
</evidence>
<dbReference type="Proteomes" id="UP000652219">
    <property type="component" value="Unassembled WGS sequence"/>
</dbReference>
<comment type="caution">
    <text evidence="1">The sequence shown here is derived from an EMBL/GenBank/DDBJ whole genome shotgun (WGS) entry which is preliminary data.</text>
</comment>
<gene>
    <name evidence="1" type="ORF">CSOJ01_07392</name>
</gene>
<accession>A0A8H6J928</accession>
<dbReference type="EMBL" id="WIGN01000113">
    <property type="protein sequence ID" value="KAF6808720.1"/>
    <property type="molecule type" value="Genomic_DNA"/>
</dbReference>
<name>A0A8H6J928_9PEZI</name>
<proteinExistence type="predicted"/>
<reference evidence="1 2" key="1">
    <citation type="journal article" date="2020" name="Phytopathology">
        <title>Genome Sequence Resources of Colletotrichum truncatum, C. plurivorum, C. musicola, and C. sojae: Four Species Pathogenic to Soybean (Glycine max).</title>
        <authorList>
            <person name="Rogerio F."/>
            <person name="Boufleur T.R."/>
            <person name="Ciampi-Guillardi M."/>
            <person name="Sukno S.A."/>
            <person name="Thon M.R."/>
            <person name="Massola Junior N.S."/>
            <person name="Baroncelli R."/>
        </authorList>
    </citation>
    <scope>NUCLEOTIDE SEQUENCE [LARGE SCALE GENOMIC DNA]</scope>
    <source>
        <strain evidence="1 2">LFN0009</strain>
    </source>
</reference>
<evidence type="ECO:0000313" key="2">
    <source>
        <dbReference type="Proteomes" id="UP000652219"/>
    </source>
</evidence>